<dbReference type="Proteomes" id="UP000233551">
    <property type="component" value="Unassembled WGS sequence"/>
</dbReference>
<sequence length="94" mass="10170">MGNGGRAGSRELAASATIEVWTSVAGKTTICSLGKLISSAKWSDRSCRIADEGQDIASPWASRKGPLLACSNKAIRRERVIWARNNSPSLKFEY</sequence>
<dbReference type="EMBL" id="PGOL01001887">
    <property type="protein sequence ID" value="PKI53005.1"/>
    <property type="molecule type" value="Genomic_DNA"/>
</dbReference>
<comment type="caution">
    <text evidence="1">The sequence shown here is derived from an EMBL/GenBank/DDBJ whole genome shotgun (WGS) entry which is preliminary data.</text>
</comment>
<gene>
    <name evidence="1" type="ORF">CRG98_026585</name>
</gene>
<evidence type="ECO:0000313" key="2">
    <source>
        <dbReference type="Proteomes" id="UP000233551"/>
    </source>
</evidence>
<reference evidence="1 2" key="1">
    <citation type="submission" date="2017-11" db="EMBL/GenBank/DDBJ databases">
        <title>De-novo sequencing of pomegranate (Punica granatum L.) genome.</title>
        <authorList>
            <person name="Akparov Z."/>
            <person name="Amiraslanov A."/>
            <person name="Hajiyeva S."/>
            <person name="Abbasov M."/>
            <person name="Kaur K."/>
            <person name="Hamwieh A."/>
            <person name="Solovyev V."/>
            <person name="Salamov A."/>
            <person name="Braich B."/>
            <person name="Kosarev P."/>
            <person name="Mahmoud A."/>
            <person name="Hajiyev E."/>
            <person name="Babayeva S."/>
            <person name="Izzatullayeva V."/>
            <person name="Mammadov A."/>
            <person name="Mammadov A."/>
            <person name="Sharifova S."/>
            <person name="Ojaghi J."/>
            <person name="Eynullazada K."/>
            <person name="Bayramov B."/>
            <person name="Abdulazimova A."/>
            <person name="Shahmuradov I."/>
        </authorList>
    </citation>
    <scope>NUCLEOTIDE SEQUENCE [LARGE SCALE GENOMIC DNA]</scope>
    <source>
        <strain evidence="2">cv. AG2017</strain>
        <tissue evidence="1">Leaf</tissue>
    </source>
</reference>
<accession>A0A2I0J9R5</accession>
<evidence type="ECO:0000313" key="1">
    <source>
        <dbReference type="EMBL" id="PKI53005.1"/>
    </source>
</evidence>
<protein>
    <submittedName>
        <fullName evidence="1">Uncharacterized protein</fullName>
    </submittedName>
</protein>
<organism evidence="1 2">
    <name type="scientific">Punica granatum</name>
    <name type="common">Pomegranate</name>
    <dbReference type="NCBI Taxonomy" id="22663"/>
    <lineage>
        <taxon>Eukaryota</taxon>
        <taxon>Viridiplantae</taxon>
        <taxon>Streptophyta</taxon>
        <taxon>Embryophyta</taxon>
        <taxon>Tracheophyta</taxon>
        <taxon>Spermatophyta</taxon>
        <taxon>Magnoliopsida</taxon>
        <taxon>eudicotyledons</taxon>
        <taxon>Gunneridae</taxon>
        <taxon>Pentapetalae</taxon>
        <taxon>rosids</taxon>
        <taxon>malvids</taxon>
        <taxon>Myrtales</taxon>
        <taxon>Lythraceae</taxon>
        <taxon>Punica</taxon>
    </lineage>
</organism>
<dbReference type="AlphaFoldDB" id="A0A2I0J9R5"/>
<proteinExistence type="predicted"/>
<keyword evidence="2" id="KW-1185">Reference proteome</keyword>
<name>A0A2I0J9R5_PUNGR</name>